<feature type="domain" description="Luciferase-like" evidence="3">
    <location>
        <begin position="16"/>
        <end position="245"/>
    </location>
</feature>
<dbReference type="InterPro" id="IPR011251">
    <property type="entry name" value="Luciferase-like_dom"/>
</dbReference>
<dbReference type="InterPro" id="IPR036661">
    <property type="entry name" value="Luciferase-like_sf"/>
</dbReference>
<dbReference type="RefSeq" id="WP_182561469.1">
    <property type="nucleotide sequence ID" value="NZ_JACGWT010000006.1"/>
</dbReference>
<dbReference type="GO" id="GO:0016705">
    <property type="term" value="F:oxidoreductase activity, acting on paired donors, with incorporation or reduction of molecular oxygen"/>
    <property type="evidence" value="ECO:0007669"/>
    <property type="project" value="InterPro"/>
</dbReference>
<keyword evidence="6" id="KW-1185">Reference proteome</keyword>
<name>A0A7W3IV66_9ACTN</name>
<proteinExistence type="predicted"/>
<dbReference type="EMBL" id="JACGWT010000006">
    <property type="protein sequence ID" value="MBA8795858.1"/>
    <property type="molecule type" value="Genomic_DNA"/>
</dbReference>
<dbReference type="SUPFAM" id="SSF51679">
    <property type="entry name" value="Bacterial luciferase-like"/>
    <property type="match status" value="1"/>
</dbReference>
<feature type="region of interest" description="Disordered" evidence="2">
    <location>
        <begin position="287"/>
        <end position="366"/>
    </location>
</feature>
<evidence type="ECO:0000259" key="4">
    <source>
        <dbReference type="Pfam" id="PF01814"/>
    </source>
</evidence>
<dbReference type="PANTHER" id="PTHR43244:SF1">
    <property type="entry name" value="5,10-METHYLENETETRAHYDROMETHANOPTERIN REDUCTASE"/>
    <property type="match status" value="1"/>
</dbReference>
<dbReference type="PANTHER" id="PTHR43244">
    <property type="match status" value="1"/>
</dbReference>
<dbReference type="InterPro" id="IPR050564">
    <property type="entry name" value="F420-G6PD/mer"/>
</dbReference>
<evidence type="ECO:0000259" key="3">
    <source>
        <dbReference type="Pfam" id="PF00296"/>
    </source>
</evidence>
<accession>A0A7W3IV66</accession>
<evidence type="ECO:0000256" key="2">
    <source>
        <dbReference type="SAM" id="MobiDB-lite"/>
    </source>
</evidence>
<dbReference type="Gene3D" id="3.20.20.30">
    <property type="entry name" value="Luciferase-like domain"/>
    <property type="match status" value="1"/>
</dbReference>
<organism evidence="5 6">
    <name type="scientific">Microlunatus kandeliicorticis</name>
    <dbReference type="NCBI Taxonomy" id="1759536"/>
    <lineage>
        <taxon>Bacteria</taxon>
        <taxon>Bacillati</taxon>
        <taxon>Actinomycetota</taxon>
        <taxon>Actinomycetes</taxon>
        <taxon>Propionibacteriales</taxon>
        <taxon>Propionibacteriaceae</taxon>
        <taxon>Microlunatus</taxon>
    </lineage>
</organism>
<dbReference type="AlphaFoldDB" id="A0A7W3IV66"/>
<gene>
    <name evidence="5" type="ORF">FHX74_003499</name>
</gene>
<keyword evidence="1" id="KW-0560">Oxidoreductase</keyword>
<evidence type="ECO:0000313" key="6">
    <source>
        <dbReference type="Proteomes" id="UP000523079"/>
    </source>
</evidence>
<dbReference type="Gene3D" id="1.20.120.520">
    <property type="entry name" value="nmb1532 protein domain like"/>
    <property type="match status" value="1"/>
</dbReference>
<dbReference type="CDD" id="cd01097">
    <property type="entry name" value="Tetrahydromethanopterin_reductase"/>
    <property type="match status" value="1"/>
</dbReference>
<dbReference type="Pfam" id="PF00296">
    <property type="entry name" value="Bac_luciferase"/>
    <property type="match status" value="1"/>
</dbReference>
<evidence type="ECO:0000256" key="1">
    <source>
        <dbReference type="ARBA" id="ARBA00023002"/>
    </source>
</evidence>
<dbReference type="Pfam" id="PF01814">
    <property type="entry name" value="Hemerythrin"/>
    <property type="match status" value="1"/>
</dbReference>
<feature type="compositionally biased region" description="Polar residues" evidence="2">
    <location>
        <begin position="300"/>
        <end position="318"/>
    </location>
</feature>
<protein>
    <submittedName>
        <fullName evidence="5">Alkanesulfonate monooxygenase SsuD/methylene tetrahydromethanopterin reductase-like flavin-dependent oxidoreductase (Luciferase family)</fullName>
    </submittedName>
</protein>
<reference evidence="5 6" key="1">
    <citation type="submission" date="2020-07" db="EMBL/GenBank/DDBJ databases">
        <title>Sequencing the genomes of 1000 actinobacteria strains.</title>
        <authorList>
            <person name="Klenk H.-P."/>
        </authorList>
    </citation>
    <scope>NUCLEOTIDE SEQUENCE [LARGE SCALE GENOMIC DNA]</scope>
    <source>
        <strain evidence="5 6">DSM 100723</strain>
    </source>
</reference>
<keyword evidence="5" id="KW-0503">Monooxygenase</keyword>
<evidence type="ECO:0000313" key="5">
    <source>
        <dbReference type="EMBL" id="MBA8795858.1"/>
    </source>
</evidence>
<feature type="domain" description="Hemerythrin-like" evidence="4">
    <location>
        <begin position="376"/>
        <end position="517"/>
    </location>
</feature>
<dbReference type="CDD" id="cd12108">
    <property type="entry name" value="Hr-like"/>
    <property type="match status" value="1"/>
</dbReference>
<dbReference type="Proteomes" id="UP000523079">
    <property type="component" value="Unassembled WGS sequence"/>
</dbReference>
<dbReference type="InterPro" id="IPR012312">
    <property type="entry name" value="Hemerythrin-like"/>
</dbReference>
<comment type="caution">
    <text evidence="5">The sequence shown here is derived from an EMBL/GenBank/DDBJ whole genome shotgun (WGS) entry which is preliminary data.</text>
</comment>
<dbReference type="GO" id="GO:0004497">
    <property type="term" value="F:monooxygenase activity"/>
    <property type="evidence" value="ECO:0007669"/>
    <property type="project" value="UniProtKB-KW"/>
</dbReference>
<sequence>MPDYGRPLSFGVFVTPAAAQPETVVALAELADRSGLDLLTFQDHPYQPAFLDTWTLLAYAAARTERIGLAGNVLNLPLRPPAVLARSVASLDLLSGGRVELGLGAGAFWEAIEAMGVPRRRGGESVAALAEAIEVIRQTWAVDQRGGVRVDGEHYRVHGAKRGPAPAHPVGIWLGAYKPRMLALTGRVADGWLPSQGYLADGDLERGHAAIDEAATAAGRSPRDVRRLLNVNRPDDPAREAEAWIEQLAALALDGVDTFIVPADDAATVGLWAEEIAPAVRAVVEAERSRGNADNRSDTSTHTASETASDTSNHTSTEAPEEAEREQWDRLGLRPTPPPEAFLTDDLPWDETARPRRRPTAAGRYTDRGRAVGQHLIDVHDHLRSELTEVRSVLDQVRRGTMQAGAARSVLNDLTMRQNDWTLGAYCAQYCRVVTGHHSLEDASIFPHLRRAEDDLAPVLDRLTVEHHAIHDVLELLDARLVDFIAHPDDFTGLQDALDRLTDTLLSHLSYEEDQLVEPLARLGFYPQQV</sequence>
<feature type="compositionally biased region" description="Basic and acidic residues" evidence="2">
    <location>
        <begin position="287"/>
        <end position="299"/>
    </location>
</feature>